<dbReference type="Gramene" id="Bo06491s010.1">
    <property type="protein sequence ID" value="Bo06491s010.1"/>
    <property type="gene ID" value="Bo06491s010"/>
</dbReference>
<keyword evidence="3" id="KW-1185">Reference proteome</keyword>
<dbReference type="Proteomes" id="UP000032141">
    <property type="component" value="Unassembled WGS sequence"/>
</dbReference>
<organism evidence="2 3">
    <name type="scientific">Brassica oleracea var. oleracea</name>
    <dbReference type="NCBI Taxonomy" id="109376"/>
    <lineage>
        <taxon>Eukaryota</taxon>
        <taxon>Viridiplantae</taxon>
        <taxon>Streptophyta</taxon>
        <taxon>Embryophyta</taxon>
        <taxon>Tracheophyta</taxon>
        <taxon>Spermatophyta</taxon>
        <taxon>Magnoliopsida</taxon>
        <taxon>eudicotyledons</taxon>
        <taxon>Gunneridae</taxon>
        <taxon>Pentapetalae</taxon>
        <taxon>rosids</taxon>
        <taxon>malvids</taxon>
        <taxon>Brassicales</taxon>
        <taxon>Brassicaceae</taxon>
        <taxon>Brassiceae</taxon>
        <taxon>Brassica</taxon>
    </lineage>
</organism>
<dbReference type="HOGENOM" id="CLU_2674559_0_0_1"/>
<keyword evidence="1" id="KW-0732">Signal</keyword>
<proteinExistence type="predicted"/>
<evidence type="ECO:0000313" key="3">
    <source>
        <dbReference type="Proteomes" id="UP000032141"/>
    </source>
</evidence>
<dbReference type="AlphaFoldDB" id="A0A0D2ZXT7"/>
<feature type="signal peptide" evidence="1">
    <location>
        <begin position="1"/>
        <end position="19"/>
    </location>
</feature>
<reference evidence="2" key="1">
    <citation type="journal article" date="2014" name="Genome Biol.">
        <title>Transcriptome and methylome profiling reveals relics of genome dominance in the mesopolyploid Brassica oleracea.</title>
        <authorList>
            <person name="Parkin I.A."/>
            <person name="Koh C."/>
            <person name="Tang H."/>
            <person name="Robinson S.J."/>
            <person name="Kagale S."/>
            <person name="Clarke W.E."/>
            <person name="Town C.D."/>
            <person name="Nixon J."/>
            <person name="Krishnakumar V."/>
            <person name="Bidwell S.L."/>
            <person name="Denoeud F."/>
            <person name="Belcram H."/>
            <person name="Links M.G."/>
            <person name="Just J."/>
            <person name="Clarke C."/>
            <person name="Bender T."/>
            <person name="Huebert T."/>
            <person name="Mason A.S."/>
            <person name="Pires J.C."/>
            <person name="Barker G."/>
            <person name="Moore J."/>
            <person name="Walley P.G."/>
            <person name="Manoli S."/>
            <person name="Batley J."/>
            <person name="Edwards D."/>
            <person name="Nelson M.N."/>
            <person name="Wang X."/>
            <person name="Paterson A.H."/>
            <person name="King G."/>
            <person name="Bancroft I."/>
            <person name="Chalhoub B."/>
            <person name="Sharpe A.G."/>
        </authorList>
    </citation>
    <scope>NUCLEOTIDE SEQUENCE [LARGE SCALE GENOMIC DNA]</scope>
    <source>
        <strain evidence="2">cv. TO1000</strain>
    </source>
</reference>
<reference evidence="2" key="2">
    <citation type="submission" date="2015-06" db="UniProtKB">
        <authorList>
            <consortium name="EnsemblPlants"/>
        </authorList>
    </citation>
    <scope>IDENTIFICATION</scope>
</reference>
<feature type="chain" id="PRO_5002256244" evidence="1">
    <location>
        <begin position="20"/>
        <end position="75"/>
    </location>
</feature>
<accession>A0A0D2ZXT7</accession>
<dbReference type="EnsemblPlants" id="Bo06491s010.1">
    <property type="protein sequence ID" value="Bo06491s010.1"/>
    <property type="gene ID" value="Bo06491s010"/>
</dbReference>
<name>A0A0D2ZXT7_BRAOL</name>
<sequence>MSLHILLIIHYLLSLPSFPLKITQPQNGVSLLCLLCSFYPRPHNVISLALSTVLRIRLNLSHPPVIVSVLTISKV</sequence>
<protein>
    <submittedName>
        <fullName evidence="2">Uncharacterized protein</fullName>
    </submittedName>
</protein>
<evidence type="ECO:0000313" key="2">
    <source>
        <dbReference type="EnsemblPlants" id="Bo06491s010.1"/>
    </source>
</evidence>
<evidence type="ECO:0000256" key="1">
    <source>
        <dbReference type="SAM" id="SignalP"/>
    </source>
</evidence>